<dbReference type="InterPro" id="IPR002659">
    <property type="entry name" value="Glyco_trans_31"/>
</dbReference>
<comment type="subcellular location">
    <subcellularLocation>
        <location evidence="1 10">Golgi apparatus membrane</location>
        <topology evidence="1 10">Single-pass type II membrane protein</topology>
    </subcellularLocation>
</comment>
<dbReference type="GeneID" id="101236514"/>
<evidence type="ECO:0000256" key="2">
    <source>
        <dbReference type="ARBA" id="ARBA00008661"/>
    </source>
</evidence>
<protein>
    <recommendedName>
        <fullName evidence="10">Hexosyltransferase</fullName>
        <ecNumber evidence="10">2.4.1.-</ecNumber>
    </recommendedName>
</protein>
<keyword evidence="3 10" id="KW-0328">Glycosyltransferase</keyword>
<evidence type="ECO:0000256" key="6">
    <source>
        <dbReference type="ARBA" id="ARBA00022968"/>
    </source>
</evidence>
<comment type="similarity">
    <text evidence="2 10">Belongs to the glycosyltransferase 31 family.</text>
</comment>
<dbReference type="EC" id="2.4.1.-" evidence="10"/>
<evidence type="ECO:0000256" key="8">
    <source>
        <dbReference type="ARBA" id="ARBA00023034"/>
    </source>
</evidence>
<name>A0ABM4BKN9_HYDVU</name>
<dbReference type="PANTHER" id="PTHR11214:SF365">
    <property type="entry name" value="HEXOSYLTRANSFERASE"/>
    <property type="match status" value="1"/>
</dbReference>
<keyword evidence="7 10" id="KW-1133">Transmembrane helix</keyword>
<organism evidence="11 12">
    <name type="scientific">Hydra vulgaris</name>
    <name type="common">Hydra</name>
    <name type="synonym">Hydra attenuata</name>
    <dbReference type="NCBI Taxonomy" id="6087"/>
    <lineage>
        <taxon>Eukaryota</taxon>
        <taxon>Metazoa</taxon>
        <taxon>Cnidaria</taxon>
        <taxon>Hydrozoa</taxon>
        <taxon>Hydroidolina</taxon>
        <taxon>Anthoathecata</taxon>
        <taxon>Aplanulata</taxon>
        <taxon>Hydridae</taxon>
        <taxon>Hydra</taxon>
    </lineage>
</organism>
<dbReference type="Gene3D" id="3.90.550.50">
    <property type="match status" value="1"/>
</dbReference>
<evidence type="ECO:0000256" key="9">
    <source>
        <dbReference type="ARBA" id="ARBA00023136"/>
    </source>
</evidence>
<dbReference type="RefSeq" id="XP_065649625.1">
    <property type="nucleotide sequence ID" value="XM_065793553.1"/>
</dbReference>
<keyword evidence="9 10" id="KW-0472">Membrane</keyword>
<keyword evidence="8 10" id="KW-0333">Golgi apparatus</keyword>
<keyword evidence="6 10" id="KW-0735">Signal-anchor</keyword>
<sequence length="343" mass="39483">MRSISCAKVSNKKISVFLIASIFLMSIFFYGTMLKNTFSFISTDIENSDKNPSTTLNTINLAKESEILSHIIFDSIETDLELTYTTIIVISSHVDNRNRRNMIRETWGSIFNWVTNEKYLIVFVVARTTNARAMIEIADEAKIRRDILYLDIFEDFYLLTKKVIIALTWANKKISFKTLLKGDDDTYMHLDNIIKFVKKIDVTDGYFGNKISNAYVQREGKYQVSKEELEKDFYNPYCSGGGFILTNSSVHKMILLFDLNKIFRIDDAFIGEIAFQAGITVTQADGFFMYNSGCKYEKNVIVSHPNKDPECNNFLLKRSLIDNGKLLRDFKLENQSCFCKNAC</sequence>
<keyword evidence="4" id="KW-0808">Transferase</keyword>
<evidence type="ECO:0000256" key="10">
    <source>
        <dbReference type="RuleBase" id="RU363063"/>
    </source>
</evidence>
<keyword evidence="11" id="KW-1185">Reference proteome</keyword>
<dbReference type="Proteomes" id="UP001652625">
    <property type="component" value="Chromosome 03"/>
</dbReference>
<feature type="transmembrane region" description="Helical" evidence="10">
    <location>
        <begin position="14"/>
        <end position="33"/>
    </location>
</feature>
<evidence type="ECO:0000313" key="11">
    <source>
        <dbReference type="Proteomes" id="UP001652625"/>
    </source>
</evidence>
<evidence type="ECO:0000256" key="4">
    <source>
        <dbReference type="ARBA" id="ARBA00022679"/>
    </source>
</evidence>
<evidence type="ECO:0000256" key="5">
    <source>
        <dbReference type="ARBA" id="ARBA00022692"/>
    </source>
</evidence>
<evidence type="ECO:0000256" key="3">
    <source>
        <dbReference type="ARBA" id="ARBA00022676"/>
    </source>
</evidence>
<evidence type="ECO:0000256" key="7">
    <source>
        <dbReference type="ARBA" id="ARBA00022989"/>
    </source>
</evidence>
<dbReference type="PANTHER" id="PTHR11214">
    <property type="entry name" value="BETA-1,3-N-ACETYLGLUCOSAMINYLTRANSFERASE"/>
    <property type="match status" value="1"/>
</dbReference>
<keyword evidence="5 10" id="KW-0812">Transmembrane</keyword>
<evidence type="ECO:0000313" key="12">
    <source>
        <dbReference type="RefSeq" id="XP_065649625.1"/>
    </source>
</evidence>
<dbReference type="Pfam" id="PF01762">
    <property type="entry name" value="Galactosyl_T"/>
    <property type="match status" value="1"/>
</dbReference>
<proteinExistence type="inferred from homology"/>
<evidence type="ECO:0000256" key="1">
    <source>
        <dbReference type="ARBA" id="ARBA00004323"/>
    </source>
</evidence>
<reference evidence="12" key="1">
    <citation type="submission" date="2025-08" db="UniProtKB">
        <authorList>
            <consortium name="RefSeq"/>
        </authorList>
    </citation>
    <scope>IDENTIFICATION</scope>
</reference>
<accession>A0ABM4BKN9</accession>
<gene>
    <name evidence="12" type="primary">LOC101236514</name>
</gene>